<organism evidence="1 2">
    <name type="scientific">Tumebacillus flagellatus</name>
    <dbReference type="NCBI Taxonomy" id="1157490"/>
    <lineage>
        <taxon>Bacteria</taxon>
        <taxon>Bacillati</taxon>
        <taxon>Bacillota</taxon>
        <taxon>Bacilli</taxon>
        <taxon>Bacillales</taxon>
        <taxon>Alicyclobacillaceae</taxon>
        <taxon>Tumebacillus</taxon>
    </lineage>
</organism>
<keyword evidence="2" id="KW-1185">Reference proteome</keyword>
<dbReference type="SUPFAM" id="SSF140453">
    <property type="entry name" value="EsxAB dimer-like"/>
    <property type="match status" value="1"/>
</dbReference>
<dbReference type="RefSeq" id="WP_038092766.1">
    <property type="nucleotide sequence ID" value="NZ_JMIR01000035.1"/>
</dbReference>
<evidence type="ECO:0008006" key="3">
    <source>
        <dbReference type="Google" id="ProtNLM"/>
    </source>
</evidence>
<evidence type="ECO:0000313" key="1">
    <source>
        <dbReference type="EMBL" id="KEO81579.1"/>
    </source>
</evidence>
<dbReference type="InterPro" id="IPR010310">
    <property type="entry name" value="T7SS_ESAT-6-like"/>
</dbReference>
<gene>
    <name evidence="1" type="ORF">EL26_20050</name>
</gene>
<protein>
    <recommendedName>
        <fullName evidence="3">WXG100 family type VII secretion target</fullName>
    </recommendedName>
</protein>
<proteinExistence type="predicted"/>
<dbReference type="AlphaFoldDB" id="A0A074LKF9"/>
<dbReference type="Proteomes" id="UP000027931">
    <property type="component" value="Unassembled WGS sequence"/>
</dbReference>
<accession>A0A074LKF9</accession>
<dbReference type="Gene3D" id="1.10.287.1060">
    <property type="entry name" value="ESAT-6-like"/>
    <property type="match status" value="1"/>
</dbReference>
<evidence type="ECO:0000313" key="2">
    <source>
        <dbReference type="Proteomes" id="UP000027931"/>
    </source>
</evidence>
<name>A0A074LKF9_9BACL</name>
<comment type="caution">
    <text evidence="1">The sequence shown here is derived from an EMBL/GenBank/DDBJ whole genome shotgun (WGS) entry which is preliminary data.</text>
</comment>
<dbReference type="EMBL" id="JMIR01000035">
    <property type="protein sequence ID" value="KEO81579.1"/>
    <property type="molecule type" value="Genomic_DNA"/>
</dbReference>
<dbReference type="Pfam" id="PF06013">
    <property type="entry name" value="WXG100"/>
    <property type="match status" value="1"/>
</dbReference>
<sequence length="83" mass="9047">MLQADPYSLRYAAARFRGGAEEMRRYASRVTGYQSQVVGSAWTGDAAQTFAGRSEQQVGYLKQQVDVLDSVAVVLVSLADKLS</sequence>
<dbReference type="STRING" id="1157490.EL26_20050"/>
<reference evidence="1 2" key="1">
    <citation type="journal article" date="2013" name="Int. J. Syst. Evol. Microbiol.">
        <title>Tumebacillus flagellatus sp. nov., an alpha-amylase/pullulanase-producing bacterium isolated from cassava wastewater.</title>
        <authorList>
            <person name="Wang Q."/>
            <person name="Xie N."/>
            <person name="Qin Y."/>
            <person name="Shen N."/>
            <person name="Zhu J."/>
            <person name="Mi H."/>
            <person name="Huang R."/>
        </authorList>
    </citation>
    <scope>NUCLEOTIDE SEQUENCE [LARGE SCALE GENOMIC DNA]</scope>
    <source>
        <strain evidence="1 2">GST4</strain>
    </source>
</reference>
<dbReference type="InterPro" id="IPR036689">
    <property type="entry name" value="ESAT-6-like_sf"/>
</dbReference>